<feature type="non-terminal residue" evidence="1">
    <location>
        <position position="74"/>
    </location>
</feature>
<sequence>MSQWNQSQQFFERLLNDSNNNNEDLAKIERSLGEVLQWKGEWSEAQKYYDRAYDRIMNTKPTQIKDLTDILFNI</sequence>
<comment type="caution">
    <text evidence="1">The sequence shown here is derived from an EMBL/GenBank/DDBJ whole genome shotgun (WGS) entry which is preliminary data.</text>
</comment>
<evidence type="ECO:0008006" key="3">
    <source>
        <dbReference type="Google" id="ProtNLM"/>
    </source>
</evidence>
<name>A0A819XYW3_9BILA</name>
<dbReference type="AlphaFoldDB" id="A0A819XYW3"/>
<dbReference type="Gene3D" id="1.25.40.10">
    <property type="entry name" value="Tetratricopeptide repeat domain"/>
    <property type="match status" value="1"/>
</dbReference>
<reference evidence="1" key="1">
    <citation type="submission" date="2021-02" db="EMBL/GenBank/DDBJ databases">
        <authorList>
            <person name="Nowell W R."/>
        </authorList>
    </citation>
    <scope>NUCLEOTIDE SEQUENCE</scope>
</reference>
<protein>
    <recommendedName>
        <fullName evidence="3">Tetratricopeptide repeat protein</fullName>
    </recommendedName>
</protein>
<dbReference type="InterPro" id="IPR011990">
    <property type="entry name" value="TPR-like_helical_dom_sf"/>
</dbReference>
<evidence type="ECO:0000313" key="2">
    <source>
        <dbReference type="Proteomes" id="UP000663836"/>
    </source>
</evidence>
<dbReference type="Proteomes" id="UP000663836">
    <property type="component" value="Unassembled WGS sequence"/>
</dbReference>
<dbReference type="EMBL" id="CAJOBD010009819">
    <property type="protein sequence ID" value="CAF4142476.1"/>
    <property type="molecule type" value="Genomic_DNA"/>
</dbReference>
<accession>A0A819XYW3</accession>
<proteinExistence type="predicted"/>
<dbReference type="SUPFAM" id="SSF48452">
    <property type="entry name" value="TPR-like"/>
    <property type="match status" value="1"/>
</dbReference>
<gene>
    <name evidence="1" type="ORF">JBS370_LOCUS33566</name>
</gene>
<organism evidence="1 2">
    <name type="scientific">Rotaria sordida</name>
    <dbReference type="NCBI Taxonomy" id="392033"/>
    <lineage>
        <taxon>Eukaryota</taxon>
        <taxon>Metazoa</taxon>
        <taxon>Spiralia</taxon>
        <taxon>Gnathifera</taxon>
        <taxon>Rotifera</taxon>
        <taxon>Eurotatoria</taxon>
        <taxon>Bdelloidea</taxon>
        <taxon>Philodinida</taxon>
        <taxon>Philodinidae</taxon>
        <taxon>Rotaria</taxon>
    </lineage>
</organism>
<evidence type="ECO:0000313" key="1">
    <source>
        <dbReference type="EMBL" id="CAF4142476.1"/>
    </source>
</evidence>